<dbReference type="AlphaFoldDB" id="A0A820C4S8"/>
<organism evidence="1 2">
    <name type="scientific">Adineta steineri</name>
    <dbReference type="NCBI Taxonomy" id="433720"/>
    <lineage>
        <taxon>Eukaryota</taxon>
        <taxon>Metazoa</taxon>
        <taxon>Spiralia</taxon>
        <taxon>Gnathifera</taxon>
        <taxon>Rotifera</taxon>
        <taxon>Eurotatoria</taxon>
        <taxon>Bdelloidea</taxon>
        <taxon>Adinetida</taxon>
        <taxon>Adinetidae</taxon>
        <taxon>Adineta</taxon>
    </lineage>
</organism>
<dbReference type="Proteomes" id="UP000663881">
    <property type="component" value="Unassembled WGS sequence"/>
</dbReference>
<proteinExistence type="predicted"/>
<dbReference type="EMBL" id="CAJOAY010009321">
    <property type="protein sequence ID" value="CAF4201891.1"/>
    <property type="molecule type" value="Genomic_DNA"/>
</dbReference>
<sequence>MFSKLYILEIKDNKTSPLSYLELDLIETYSYIWIYFSFKDIFTLELDFPSSIFICLVRLDFRSKILIHLDFTVAQRYTFTSISLLLKDIHLLGKLYILN</sequence>
<evidence type="ECO:0000313" key="2">
    <source>
        <dbReference type="Proteomes" id="UP000663881"/>
    </source>
</evidence>
<reference evidence="1" key="1">
    <citation type="submission" date="2021-02" db="EMBL/GenBank/DDBJ databases">
        <authorList>
            <person name="Nowell W R."/>
        </authorList>
    </citation>
    <scope>NUCLEOTIDE SEQUENCE</scope>
</reference>
<accession>A0A820C4S8</accession>
<comment type="caution">
    <text evidence="1">The sequence shown here is derived from an EMBL/GenBank/DDBJ whole genome shotgun (WGS) entry which is preliminary data.</text>
</comment>
<gene>
    <name evidence="1" type="ORF">OKA104_LOCUS41033</name>
</gene>
<name>A0A820C4S8_9BILA</name>
<protein>
    <submittedName>
        <fullName evidence="1">Uncharacterized protein</fullName>
    </submittedName>
</protein>
<evidence type="ECO:0000313" key="1">
    <source>
        <dbReference type="EMBL" id="CAF4201891.1"/>
    </source>
</evidence>